<feature type="compositionally biased region" description="Low complexity" evidence="1">
    <location>
        <begin position="54"/>
        <end position="65"/>
    </location>
</feature>
<gene>
    <name evidence="2" type="ORF">CLODIP_2_CD12627</name>
</gene>
<feature type="region of interest" description="Disordered" evidence="1">
    <location>
        <begin position="51"/>
        <end position="75"/>
    </location>
</feature>
<comment type="caution">
    <text evidence="2">The sequence shown here is derived from an EMBL/GenBank/DDBJ whole genome shotgun (WGS) entry which is preliminary data.</text>
</comment>
<dbReference type="EMBL" id="CADEPI010000081">
    <property type="protein sequence ID" value="CAB3373098.1"/>
    <property type="molecule type" value="Genomic_DNA"/>
</dbReference>
<organism evidence="2 3">
    <name type="scientific">Cloeon dipterum</name>
    <dbReference type="NCBI Taxonomy" id="197152"/>
    <lineage>
        <taxon>Eukaryota</taxon>
        <taxon>Metazoa</taxon>
        <taxon>Ecdysozoa</taxon>
        <taxon>Arthropoda</taxon>
        <taxon>Hexapoda</taxon>
        <taxon>Insecta</taxon>
        <taxon>Pterygota</taxon>
        <taxon>Palaeoptera</taxon>
        <taxon>Ephemeroptera</taxon>
        <taxon>Pisciforma</taxon>
        <taxon>Baetidae</taxon>
        <taxon>Cloeon</taxon>
    </lineage>
</organism>
<feature type="region of interest" description="Disordered" evidence="1">
    <location>
        <begin position="102"/>
        <end position="122"/>
    </location>
</feature>
<feature type="compositionally biased region" description="Low complexity" evidence="1">
    <location>
        <begin position="102"/>
        <end position="116"/>
    </location>
</feature>
<feature type="region of interest" description="Disordered" evidence="1">
    <location>
        <begin position="1"/>
        <end position="26"/>
    </location>
</feature>
<evidence type="ECO:0000256" key="1">
    <source>
        <dbReference type="SAM" id="MobiDB-lite"/>
    </source>
</evidence>
<accession>A0A8S1CWE4</accession>
<protein>
    <submittedName>
        <fullName evidence="2">Uncharacterized protein</fullName>
    </submittedName>
</protein>
<keyword evidence="3" id="KW-1185">Reference proteome</keyword>
<proteinExistence type="predicted"/>
<dbReference type="AlphaFoldDB" id="A0A8S1CWE4"/>
<name>A0A8S1CWE4_9INSE</name>
<sequence length="140" mass="14797">MLTFPRLMLQKGNSQPTGRQTHTRSNSVDCILGQKLGKLKHLLAEESSDFGHVPPAASAPTARPAISGASTAMRKRRAGSGELGAVLNAALLILLMGAEAQTQQQQLAPQEHAGQQKPAAKPLTLVSGTKRWSKCANTAH</sequence>
<evidence type="ECO:0000313" key="3">
    <source>
        <dbReference type="Proteomes" id="UP000494165"/>
    </source>
</evidence>
<evidence type="ECO:0000313" key="2">
    <source>
        <dbReference type="EMBL" id="CAB3373098.1"/>
    </source>
</evidence>
<dbReference type="Proteomes" id="UP000494165">
    <property type="component" value="Unassembled WGS sequence"/>
</dbReference>
<feature type="compositionally biased region" description="Polar residues" evidence="1">
    <location>
        <begin position="11"/>
        <end position="26"/>
    </location>
</feature>
<reference evidence="2 3" key="1">
    <citation type="submission" date="2020-04" db="EMBL/GenBank/DDBJ databases">
        <authorList>
            <person name="Alioto T."/>
            <person name="Alioto T."/>
            <person name="Gomez Garrido J."/>
        </authorList>
    </citation>
    <scope>NUCLEOTIDE SEQUENCE [LARGE SCALE GENOMIC DNA]</scope>
</reference>